<sequence length="182" mass="21086">MAGFFNNRAYVHHEPRPRAEYRFINVGTEQFHAVAVAMIDSLQSTSQRGNDAILKKILERFYLHFPKYINNQPYLTLPERMGMLLNSSRKSELVECMAYVLRQLTVDELYTHPLMYRDVFDGLSADTPKSYLRDPTVKLPSSALKALAQTLGISVTLSFKEIGKELRKREVLPWRLKVIDFM</sequence>
<keyword evidence="2" id="KW-1185">Reference proteome</keyword>
<evidence type="ECO:0000313" key="1">
    <source>
        <dbReference type="EMBL" id="KTD69831.1"/>
    </source>
</evidence>
<evidence type="ECO:0000313" key="2">
    <source>
        <dbReference type="Proteomes" id="UP000054820"/>
    </source>
</evidence>
<dbReference type="EMBL" id="LNYZ01000044">
    <property type="protein sequence ID" value="KTD69831.1"/>
    <property type="molecule type" value="Genomic_DNA"/>
</dbReference>
<reference evidence="1 2" key="1">
    <citation type="submission" date="2015-11" db="EMBL/GenBank/DDBJ databases">
        <title>Genomic analysis of 38 Legionella species identifies large and diverse effector repertoires.</title>
        <authorList>
            <person name="Burstein D."/>
            <person name="Amaro F."/>
            <person name="Zusman T."/>
            <person name="Lifshitz Z."/>
            <person name="Cohen O."/>
            <person name="Gilbert J.A."/>
            <person name="Pupko T."/>
            <person name="Shuman H.A."/>
            <person name="Segal G."/>
        </authorList>
    </citation>
    <scope>NUCLEOTIDE SEQUENCE [LARGE SCALE GENOMIC DNA]</scope>
    <source>
        <strain evidence="1 2">SC-18-C9</strain>
    </source>
</reference>
<dbReference type="RefSeq" id="WP_058478878.1">
    <property type="nucleotide sequence ID" value="NZ_CAAAIO010000028.1"/>
</dbReference>
<name>A0ABR5RS50_9GAMM</name>
<gene>
    <name evidence="1" type="ORF">Lstg_3450</name>
</gene>
<proteinExistence type="predicted"/>
<organism evidence="1 2">
    <name type="scientific">Legionella steigerwaltii</name>
    <dbReference type="NCBI Taxonomy" id="460"/>
    <lineage>
        <taxon>Bacteria</taxon>
        <taxon>Pseudomonadati</taxon>
        <taxon>Pseudomonadota</taxon>
        <taxon>Gammaproteobacteria</taxon>
        <taxon>Legionellales</taxon>
        <taxon>Legionellaceae</taxon>
        <taxon>Legionella</taxon>
    </lineage>
</organism>
<dbReference type="Proteomes" id="UP000054820">
    <property type="component" value="Unassembled WGS sequence"/>
</dbReference>
<protein>
    <submittedName>
        <fullName evidence="1">Uncharacterized protein</fullName>
    </submittedName>
</protein>
<comment type="caution">
    <text evidence="1">The sequence shown here is derived from an EMBL/GenBank/DDBJ whole genome shotgun (WGS) entry which is preliminary data.</text>
</comment>
<accession>A0ABR5RS50</accession>